<organism evidence="2 3">
    <name type="scientific">Oceanospirillum linum</name>
    <dbReference type="NCBI Taxonomy" id="966"/>
    <lineage>
        <taxon>Bacteria</taxon>
        <taxon>Pseudomonadati</taxon>
        <taxon>Pseudomonadota</taxon>
        <taxon>Gammaproteobacteria</taxon>
        <taxon>Oceanospirillales</taxon>
        <taxon>Oceanospirillaceae</taxon>
        <taxon>Oceanospirillum</taxon>
    </lineage>
</organism>
<name>A0A1T1HGH4_OCELI</name>
<keyword evidence="1" id="KW-0472">Membrane</keyword>
<keyword evidence="1" id="KW-0812">Transmembrane</keyword>
<evidence type="ECO:0008006" key="4">
    <source>
        <dbReference type="Google" id="ProtNLM"/>
    </source>
</evidence>
<proteinExistence type="predicted"/>
<dbReference type="PANTHER" id="PTHR37308">
    <property type="entry name" value="INTEGRAL MEMBRANE PROTEIN"/>
    <property type="match status" value="1"/>
</dbReference>
<dbReference type="PANTHER" id="PTHR37308:SF1">
    <property type="entry name" value="POLYPRENYL-PHOSPHATE TRANSPORTER"/>
    <property type="match status" value="1"/>
</dbReference>
<sequence>MAMGAADAVPGVSGGTVAFISGVYEQLIESVRSINPGLLLTWRKEGFKAVWQKIDGNFLLTLLAGIISSILLLAHVISYLLEAQPVLLSAFFFGLVSASVLAIYGEITDRSWKTTVALLAGVILMLLVNQLLPTLDTSNPLHIFMAGSIAICAMILPGISGSFLLLIMGVYGDVMHAVKSFELMTMLWFVSGCAAGILGFSQILSWLLHRFHQTTLALLTGVLIGSLSQIWPWRQVVSYKIDSHGRAAPITHDNLLPSVYEQLTGMSSQMVPALILMILGFALVWFFYRQADK</sequence>
<comment type="caution">
    <text evidence="2">The sequence shown here is derived from an EMBL/GenBank/DDBJ whole genome shotgun (WGS) entry which is preliminary data.</text>
</comment>
<evidence type="ECO:0000256" key="1">
    <source>
        <dbReference type="SAM" id="Phobius"/>
    </source>
</evidence>
<protein>
    <recommendedName>
        <fullName evidence="4">DUF368 domain-containing protein</fullName>
    </recommendedName>
</protein>
<evidence type="ECO:0000313" key="2">
    <source>
        <dbReference type="EMBL" id="OOV88954.1"/>
    </source>
</evidence>
<keyword evidence="1" id="KW-1133">Transmembrane helix</keyword>
<reference evidence="2" key="1">
    <citation type="submission" date="2017-02" db="EMBL/GenBank/DDBJ databases">
        <title>Draft Genome Sequence of the Salt Water Bacterium Oceanospirillum linum ATCC 11336.</title>
        <authorList>
            <person name="Trachtenberg A.M."/>
            <person name="Carney J.G."/>
            <person name="Linnane J.D."/>
            <person name="Rheaume B.A."/>
            <person name="Pitts N.L."/>
            <person name="Mykles D.L."/>
            <person name="Maclea K.S."/>
        </authorList>
    </citation>
    <scope>NUCLEOTIDE SEQUENCE [LARGE SCALE GENOMIC DNA]</scope>
    <source>
        <strain evidence="2">ATCC 11336</strain>
    </source>
</reference>
<dbReference type="Pfam" id="PF04018">
    <property type="entry name" value="VCA0040-like"/>
    <property type="match status" value="1"/>
</dbReference>
<dbReference type="EMBL" id="MTSD02000001">
    <property type="protein sequence ID" value="OOV88954.1"/>
    <property type="molecule type" value="Genomic_DNA"/>
</dbReference>
<evidence type="ECO:0000313" key="3">
    <source>
        <dbReference type="Proteomes" id="UP000190064"/>
    </source>
</evidence>
<accession>A0A1T1HGH4</accession>
<feature type="transmembrane region" description="Helical" evidence="1">
    <location>
        <begin position="86"/>
        <end position="104"/>
    </location>
</feature>
<feature type="transmembrane region" description="Helical" evidence="1">
    <location>
        <begin position="141"/>
        <end position="171"/>
    </location>
</feature>
<keyword evidence="3" id="KW-1185">Reference proteome</keyword>
<dbReference type="STRING" id="966.BTA35_0203790"/>
<feature type="transmembrane region" description="Helical" evidence="1">
    <location>
        <begin position="58"/>
        <end position="80"/>
    </location>
</feature>
<dbReference type="InterPro" id="IPR007163">
    <property type="entry name" value="VCA0040-like"/>
</dbReference>
<feature type="transmembrane region" description="Helical" evidence="1">
    <location>
        <begin position="183"/>
        <end position="208"/>
    </location>
</feature>
<feature type="transmembrane region" description="Helical" evidence="1">
    <location>
        <begin position="270"/>
        <end position="288"/>
    </location>
</feature>
<gene>
    <name evidence="2" type="ORF">BTA35_0203790</name>
</gene>
<feature type="transmembrane region" description="Helical" evidence="1">
    <location>
        <begin position="116"/>
        <end position="135"/>
    </location>
</feature>
<dbReference type="AlphaFoldDB" id="A0A1T1HGH4"/>
<dbReference type="Proteomes" id="UP000190064">
    <property type="component" value="Unassembled WGS sequence"/>
</dbReference>